<reference evidence="1" key="1">
    <citation type="submission" date="2021-03" db="EMBL/GenBank/DDBJ databases">
        <title>Plesiomonas shigelloides zfcc0051, isolated from zebrafish feces.</title>
        <authorList>
            <person name="Vanderhoek Z."/>
            <person name="Gaulke C."/>
        </authorList>
    </citation>
    <scope>NUCLEOTIDE SEQUENCE</scope>
    <source>
        <strain evidence="1">Zfcc0051</strain>
    </source>
</reference>
<dbReference type="Proteomes" id="UP000664658">
    <property type="component" value="Unassembled WGS sequence"/>
</dbReference>
<gene>
    <name evidence="1" type="ORF">J2R62_06665</name>
</gene>
<evidence type="ECO:0000313" key="2">
    <source>
        <dbReference type="Proteomes" id="UP000664658"/>
    </source>
</evidence>
<evidence type="ECO:0000313" key="1">
    <source>
        <dbReference type="EMBL" id="MBO1107907.1"/>
    </source>
</evidence>
<accession>A0A8I2B5D5</accession>
<sequence>MQNLKNFKRYEPVRSSNNDILLRNGVLFFISENGDDWYESQKSFKADTLKIAYDEKGIIRSISSDVSTLYPDGLSIAEIPNTTANRRADISGEWCFNGVEVVKRKYSSIELQEQGEQEKQKRIDDAIQSVSLLQLKLQAGRKLTAVEMERLNKTLDYIDSVSSVDVTVSPIIWPPLLEL</sequence>
<comment type="caution">
    <text evidence="1">The sequence shown here is derived from an EMBL/GenBank/DDBJ whole genome shotgun (WGS) entry which is preliminary data.</text>
</comment>
<proteinExistence type="predicted"/>
<dbReference type="AlphaFoldDB" id="A0A8I2B5D5"/>
<name>A0A8I2B5D5_PLESH</name>
<protein>
    <submittedName>
        <fullName evidence="1">Tail fiber assembly protein</fullName>
    </submittedName>
</protein>
<organism evidence="1 2">
    <name type="scientific">Plesiomonas shigelloides</name>
    <name type="common">Aeromonas shigelloides</name>
    <dbReference type="NCBI Taxonomy" id="703"/>
    <lineage>
        <taxon>Bacteria</taxon>
        <taxon>Pseudomonadati</taxon>
        <taxon>Pseudomonadota</taxon>
        <taxon>Gammaproteobacteria</taxon>
        <taxon>Enterobacterales</taxon>
        <taxon>Enterobacteriaceae</taxon>
        <taxon>Plesiomonas</taxon>
    </lineage>
</organism>
<dbReference type="InterPro" id="IPR003458">
    <property type="entry name" value="Phage_T4_Gp38_tail_assem"/>
</dbReference>
<dbReference type="RefSeq" id="WP_207541870.1">
    <property type="nucleotide sequence ID" value="NZ_JAFNAA010000005.1"/>
</dbReference>
<dbReference type="EMBL" id="JAFNAA010000005">
    <property type="protein sequence ID" value="MBO1107907.1"/>
    <property type="molecule type" value="Genomic_DNA"/>
</dbReference>
<dbReference type="Pfam" id="PF02413">
    <property type="entry name" value="Caudo_TAP"/>
    <property type="match status" value="1"/>
</dbReference>